<protein>
    <submittedName>
        <fullName evidence="1">Cyclopropane fatty acyl phospholipid synthase</fullName>
    </submittedName>
</protein>
<accession>A0A3G6IZ27</accession>
<dbReference type="AlphaFoldDB" id="A0A3G6IZ27"/>
<dbReference type="KEGG" id="cpso:CPPEL_05905"/>
<dbReference type="SUPFAM" id="SSF53335">
    <property type="entry name" value="S-adenosyl-L-methionine-dependent methyltransferases"/>
    <property type="match status" value="1"/>
</dbReference>
<dbReference type="Pfam" id="PF02353">
    <property type="entry name" value="CMAS"/>
    <property type="match status" value="1"/>
</dbReference>
<name>A0A3G6IZ27_9CORY</name>
<dbReference type="PANTHER" id="PTHR43667">
    <property type="entry name" value="CYCLOPROPANE-FATTY-ACYL-PHOSPHOLIPID SYNTHASE"/>
    <property type="match status" value="1"/>
</dbReference>
<dbReference type="InterPro" id="IPR050723">
    <property type="entry name" value="CFA/CMAS"/>
</dbReference>
<dbReference type="PANTHER" id="PTHR43667:SF2">
    <property type="entry name" value="FATTY ACID C-METHYL TRANSFERASE"/>
    <property type="match status" value="1"/>
</dbReference>
<evidence type="ECO:0000313" key="2">
    <source>
        <dbReference type="Proteomes" id="UP000271426"/>
    </source>
</evidence>
<dbReference type="Proteomes" id="UP000271426">
    <property type="component" value="Chromosome"/>
</dbReference>
<dbReference type="Gene3D" id="3.40.50.150">
    <property type="entry name" value="Vaccinia Virus protein VP39"/>
    <property type="match status" value="1"/>
</dbReference>
<gene>
    <name evidence="1" type="ORF">CPPEL_05905</name>
</gene>
<dbReference type="OrthoDB" id="9782855at2"/>
<dbReference type="EMBL" id="CP033898">
    <property type="protein sequence ID" value="AZA09300.1"/>
    <property type="molecule type" value="Genomic_DNA"/>
</dbReference>
<proteinExistence type="predicted"/>
<reference evidence="1 2" key="1">
    <citation type="submission" date="2018-11" db="EMBL/GenBank/DDBJ databases">
        <authorList>
            <person name="Kleinhagauer T."/>
            <person name="Glaeser S.P."/>
            <person name="Spergser J."/>
            <person name="Ruckert C."/>
            <person name="Kaempfer P."/>
            <person name="Busse H.-J."/>
        </authorList>
    </citation>
    <scope>NUCLEOTIDE SEQUENCE [LARGE SCALE GENOMIC DNA]</scope>
    <source>
        <strain evidence="1 2">812CH</strain>
    </source>
</reference>
<evidence type="ECO:0000313" key="1">
    <source>
        <dbReference type="EMBL" id="AZA09300.1"/>
    </source>
</evidence>
<organism evidence="1 2">
    <name type="scientific">Corynebacterium pseudopelargi</name>
    <dbReference type="NCBI Taxonomy" id="2080757"/>
    <lineage>
        <taxon>Bacteria</taxon>
        <taxon>Bacillati</taxon>
        <taxon>Actinomycetota</taxon>
        <taxon>Actinomycetes</taxon>
        <taxon>Mycobacteriales</taxon>
        <taxon>Corynebacteriaceae</taxon>
        <taxon>Corynebacterium</taxon>
    </lineage>
</organism>
<keyword evidence="2" id="KW-1185">Reference proteome</keyword>
<dbReference type="RefSeq" id="WP_123960244.1">
    <property type="nucleotide sequence ID" value="NZ_CP033898.1"/>
</dbReference>
<dbReference type="InterPro" id="IPR029063">
    <property type="entry name" value="SAM-dependent_MTases_sf"/>
</dbReference>
<sequence length="418" mass="45015">MSTVDPLRWPAIANVPTQGRTRRRARKAESEFAYACEQADLSLEGPEADLTVLEDALFLRIADAGWLGLAESYMAGEWLSSNLPHVLQRLLETGYAPKSSARPKGLFDARATPVDLLRLSAGEGLFGYASVFSSGVPTTERVTLTPPGRGKMKHAQPLSVEVTTLSDPTIVERLDQADAQARALSTLLDFADVGTGTYLADLPAQTPAAALAAIARNATVDVMSCDDELLAELEAVAAQAQGAIEVCALPGPLPEPGRLRRRFDAVVNVDGVEAMDPGALKTWLHACEELLVPGGRVALQTLVGTEELKPLDSALDVLRAYLAPGWHGHSMESLLHAMNARPGLRPQEALVFGGHYVEGLRLQRERFEAHAREAAALGFDAVYRRLWIFQLALKEALLRAGLLDAVVLSATLQPRRGV</sequence>